<keyword evidence="8" id="KW-0614">Plasmid</keyword>
<dbReference type="EC" id="2.1.1.72" evidence="2"/>
<keyword evidence="9" id="KW-1185">Reference proteome</keyword>
<keyword evidence="5" id="KW-0949">S-adenosyl-L-methionine</keyword>
<reference evidence="8 9" key="1">
    <citation type="submission" date="2017-03" db="EMBL/GenBank/DDBJ databases">
        <title>Complete genome sequence of Blastomonas fulva degrading microcsystin LR.</title>
        <authorList>
            <person name="Lee H.-g."/>
            <person name="Jin L."/>
            <person name="oh H.-M."/>
        </authorList>
    </citation>
    <scope>NUCLEOTIDE SEQUENCE [LARGE SCALE GENOMIC DNA]</scope>
    <source>
        <strain evidence="8 9">T2</strain>
        <plasmid evidence="8 9">unnamed</plasmid>
    </source>
</reference>
<organism evidence="8 9">
    <name type="scientific">Blastomonas fulva</name>
    <dbReference type="NCBI Taxonomy" id="1550728"/>
    <lineage>
        <taxon>Bacteria</taxon>
        <taxon>Pseudomonadati</taxon>
        <taxon>Pseudomonadota</taxon>
        <taxon>Alphaproteobacteria</taxon>
        <taxon>Sphingomonadales</taxon>
        <taxon>Sphingomonadaceae</taxon>
        <taxon>Blastomonas</taxon>
    </lineage>
</organism>
<proteinExistence type="inferred from homology"/>
<dbReference type="PROSITE" id="PS00092">
    <property type="entry name" value="N6_MTASE"/>
    <property type="match status" value="1"/>
</dbReference>
<dbReference type="InterPro" id="IPR002941">
    <property type="entry name" value="DNA_methylase_N4/N6"/>
</dbReference>
<dbReference type="InterPro" id="IPR002052">
    <property type="entry name" value="DNA_methylase_N6_adenine_CS"/>
</dbReference>
<dbReference type="Proteomes" id="UP000258016">
    <property type="component" value="Plasmid unnamed"/>
</dbReference>
<dbReference type="InterPro" id="IPR029063">
    <property type="entry name" value="SAM-dependent_MTases_sf"/>
</dbReference>
<evidence type="ECO:0000256" key="1">
    <source>
        <dbReference type="ARBA" id="ARBA00006594"/>
    </source>
</evidence>
<accession>A0ABN5BAA7</accession>
<comment type="similarity">
    <text evidence="1">Belongs to the N(4)/N(6)-methyltransferase family.</text>
</comment>
<protein>
    <recommendedName>
        <fullName evidence="2">site-specific DNA-methyltransferase (adenine-specific)</fullName>
        <ecNumber evidence="2">2.1.1.72</ecNumber>
    </recommendedName>
</protein>
<dbReference type="SUPFAM" id="SSF53335">
    <property type="entry name" value="S-adenosyl-L-methionine-dependent methyltransferases"/>
    <property type="match status" value="1"/>
</dbReference>
<name>A0ABN5BAA7_9SPHN</name>
<gene>
    <name evidence="8" type="ORF">B5J99_19210</name>
</gene>
<evidence type="ECO:0000256" key="4">
    <source>
        <dbReference type="ARBA" id="ARBA00022679"/>
    </source>
</evidence>
<feature type="domain" description="DNA methylase N-4/N-6" evidence="7">
    <location>
        <begin position="479"/>
        <end position="810"/>
    </location>
</feature>
<keyword evidence="4" id="KW-0808">Transferase</keyword>
<sequence>MSKFDELVTKLREIFQIDRPELDFGVYRILNARADEINEYLTKRLREQVEAALATGSAANMEAQQRELEEAIKAAKALGADPETLPKVKELRAAIAGAASGASDHENAVFSHLLAFFSRYYDKGDFISQRRYKGDTYAIPYAGEEVVLHWANKDQYYTKSGEAFSNYGFKLPDGRAVRFQLIAADTAKDNRKDNDKDRRFALAEARTVTRVDDEGEPYEEEIVPIGEEDGDLVIRFEYRAFPAKTKQESLVDAAVQAVLADEAVKASWLDLTTRAPTDKNPQRTVLEKHLTTYTQKNTVDYFIHKDLGTFLRRELDFYIKNEVMNLDDVQDAKSFAAIEANLRMIQCLRKIAQDLITFLASIEDFQKKLWLKKKFVVAAHYCVTLDRVPEALYDRIAANPAQWAQWHDLGMRDSAALGTAADLKAQPYLMVDTALFDATFRADLLKAIPDLDACTDGLLVHGDNFQALALLDERYREKVKSVYIDPPYNTGDDGFAYKDSYRHSSWMTMIANRIPLMKSVMKSNGIFSVSIDRDENRNLLPLLFSEFGEGNFLEEVVWKKAYGGGAKTKHINNLHEYIHQFAIDKGAVPFLDLPPDPDAVKYYKLKDGKFEVRGKHRLQPLNTNSNDFRKSLTYPIPVPPISTLGSKGWSDEAKRIAGCLDRNEIQLTGSFEEGWLLANEDGSPWQGEFVKPERQWQWSWDKVRQALIDDEIVITLSDGVPIASYKQYRFNEAGEERGRKPASVLIGPYTQSGTDAVRSLFGFDAAKFPKPVGLIQDIIGIGYKDRSALVADFFAGSGTTGEATFTLNRSDGGSRRYILSDQGASFDTVLKPRMQKVTYSAEWVDGKPTAPNTGISHAFKVLKIESYEDTLNNLTLKRDAAQQGLLERMGEGARDEYLMRYMLDVEARGSLLSVEDFKKPFDYELDIAVDSAGATQRTKVDLVETFNYLIGLTVKEYDSDIRRGYVRVTGTLPDGKLALIIWRDCEVIDHDRLQRLIPRFDLDLAERSSKYEVIYINGDHNIPLIYSGAEGDGVVERTLKLRQIEPEFLSRMFDVADA</sequence>
<dbReference type="EMBL" id="CP020084">
    <property type="protein sequence ID" value="ASR53806.1"/>
    <property type="molecule type" value="Genomic_DNA"/>
</dbReference>
<dbReference type="Pfam" id="PF01555">
    <property type="entry name" value="N6_N4_Mtase"/>
    <property type="match status" value="1"/>
</dbReference>
<evidence type="ECO:0000313" key="9">
    <source>
        <dbReference type="Proteomes" id="UP000258016"/>
    </source>
</evidence>
<evidence type="ECO:0000256" key="2">
    <source>
        <dbReference type="ARBA" id="ARBA00011900"/>
    </source>
</evidence>
<dbReference type="InterPro" id="IPR002295">
    <property type="entry name" value="N4/N6-MTase_EcoPI_Mod-like"/>
</dbReference>
<evidence type="ECO:0000313" key="8">
    <source>
        <dbReference type="EMBL" id="ASR53806.1"/>
    </source>
</evidence>
<evidence type="ECO:0000256" key="5">
    <source>
        <dbReference type="ARBA" id="ARBA00022691"/>
    </source>
</evidence>
<evidence type="ECO:0000259" key="7">
    <source>
        <dbReference type="Pfam" id="PF01555"/>
    </source>
</evidence>
<comment type="catalytic activity">
    <reaction evidence="6">
        <text>a 2'-deoxyadenosine in DNA + S-adenosyl-L-methionine = an N(6)-methyl-2'-deoxyadenosine in DNA + S-adenosyl-L-homocysteine + H(+)</text>
        <dbReference type="Rhea" id="RHEA:15197"/>
        <dbReference type="Rhea" id="RHEA-COMP:12418"/>
        <dbReference type="Rhea" id="RHEA-COMP:12419"/>
        <dbReference type="ChEBI" id="CHEBI:15378"/>
        <dbReference type="ChEBI" id="CHEBI:57856"/>
        <dbReference type="ChEBI" id="CHEBI:59789"/>
        <dbReference type="ChEBI" id="CHEBI:90615"/>
        <dbReference type="ChEBI" id="CHEBI:90616"/>
        <dbReference type="EC" id="2.1.1.72"/>
    </reaction>
</comment>
<evidence type="ECO:0000256" key="6">
    <source>
        <dbReference type="ARBA" id="ARBA00047942"/>
    </source>
</evidence>
<dbReference type="PRINTS" id="PR00506">
    <property type="entry name" value="D21N6MTFRASE"/>
</dbReference>
<dbReference type="Gene3D" id="3.40.50.150">
    <property type="entry name" value="Vaccinia Virus protein VP39"/>
    <property type="match status" value="1"/>
</dbReference>
<keyword evidence="3" id="KW-0489">Methyltransferase</keyword>
<dbReference type="RefSeq" id="WP_117353854.1">
    <property type="nucleotide sequence ID" value="NZ_CP020084.1"/>
</dbReference>
<evidence type="ECO:0000256" key="3">
    <source>
        <dbReference type="ARBA" id="ARBA00022603"/>
    </source>
</evidence>
<geneLocation type="plasmid" evidence="8 9">
    <name>unnamed</name>
</geneLocation>
<dbReference type="GeneID" id="303487723"/>